<protein>
    <submittedName>
        <fullName evidence="1">DUF1501 domain-containing protein</fullName>
    </submittedName>
</protein>
<gene>
    <name evidence="1" type="ORF">FYK55_18025</name>
</gene>
<dbReference type="AlphaFoldDB" id="A0A5M6D1T0"/>
<dbReference type="EMBL" id="VWOX01000010">
    <property type="protein sequence ID" value="KAA5541461.1"/>
    <property type="molecule type" value="Genomic_DNA"/>
</dbReference>
<name>A0A5M6D1T0_9BACT</name>
<dbReference type="PANTHER" id="PTHR43737:SF1">
    <property type="entry name" value="DUF1501 DOMAIN-CONTAINING PROTEIN"/>
    <property type="match status" value="1"/>
</dbReference>
<accession>A0A5M6D1T0</accession>
<sequence>MADSAICCTNLSRSPNANSVDEPCRSFHRTFHPFGFGSMSHPSLLDRRDFIKCSVGGSLAMGIGSVVPAALCQAADSVPPAGERILVVVQLTGGNDGLNTVIPYADEAYQRSRPKLRIGSADALRLDDSLALHPSLTGIAELIDDAMASIIQGVGYEHPNRSHFESMDIWHTCRRKTESRTEGWLGRYLETAAGRSGGDVPAMHLGRGQQPFALASRNIPVPTVQRLEEFQLRGDPTGSLSQLLRETSSIDDSADSLLGFVQSNTESALAASDRVRKAARGYRSDIAYPESELAEKLRIVAQLIDSGLTTRVYYVQLDGFDTHAQQRDTHAILLRQWSDAVNAFIRDLQQHDHHDRVCVMTFSEFGRRVAENASEGTDHGAAGPMFLCGGGLKPGLIGGHPSLTDLQDGDLKHHTDFRRVYAAVLRNWLETDPAPIVGEEFEPAEVFA</sequence>
<evidence type="ECO:0000313" key="2">
    <source>
        <dbReference type="Proteomes" id="UP000324479"/>
    </source>
</evidence>
<dbReference type="Proteomes" id="UP000324479">
    <property type="component" value="Unassembled WGS sequence"/>
</dbReference>
<reference evidence="1 2" key="1">
    <citation type="submission" date="2019-08" db="EMBL/GenBank/DDBJ databases">
        <authorList>
            <person name="Dhanesh K."/>
            <person name="Kumar G."/>
            <person name="Sasikala C."/>
            <person name="Venkata Ramana C."/>
        </authorList>
    </citation>
    <scope>NUCLEOTIDE SEQUENCE [LARGE SCALE GENOMIC DNA]</scope>
    <source>
        <strain evidence="1 2">JC645</strain>
    </source>
</reference>
<keyword evidence="2" id="KW-1185">Reference proteome</keyword>
<dbReference type="Pfam" id="PF07394">
    <property type="entry name" value="DUF1501"/>
    <property type="match status" value="1"/>
</dbReference>
<evidence type="ECO:0000313" key="1">
    <source>
        <dbReference type="EMBL" id="KAA5541461.1"/>
    </source>
</evidence>
<dbReference type="InterPro" id="IPR010869">
    <property type="entry name" value="DUF1501"/>
</dbReference>
<proteinExistence type="predicted"/>
<dbReference type="PANTHER" id="PTHR43737">
    <property type="entry name" value="BLL7424 PROTEIN"/>
    <property type="match status" value="1"/>
</dbReference>
<comment type="caution">
    <text evidence="1">The sequence shown here is derived from an EMBL/GenBank/DDBJ whole genome shotgun (WGS) entry which is preliminary data.</text>
</comment>
<organism evidence="1 2">
    <name type="scientific">Roseiconus nitratireducens</name>
    <dbReference type="NCBI Taxonomy" id="2605748"/>
    <lineage>
        <taxon>Bacteria</taxon>
        <taxon>Pseudomonadati</taxon>
        <taxon>Planctomycetota</taxon>
        <taxon>Planctomycetia</taxon>
        <taxon>Pirellulales</taxon>
        <taxon>Pirellulaceae</taxon>
        <taxon>Roseiconus</taxon>
    </lineage>
</organism>